<evidence type="ECO:0000313" key="2">
    <source>
        <dbReference type="EMBL" id="KAF2827871.1"/>
    </source>
</evidence>
<dbReference type="AlphaFoldDB" id="A0A6A7A3J8"/>
<dbReference type="EMBL" id="MU006223">
    <property type="protein sequence ID" value="KAF2827871.1"/>
    <property type="molecule type" value="Genomic_DNA"/>
</dbReference>
<feature type="region of interest" description="Disordered" evidence="1">
    <location>
        <begin position="121"/>
        <end position="160"/>
    </location>
</feature>
<dbReference type="OrthoDB" id="3800243at2759"/>
<name>A0A6A7A3J8_9PLEO</name>
<gene>
    <name evidence="2" type="ORF">CC86DRAFT_404913</name>
</gene>
<evidence type="ECO:0000313" key="3">
    <source>
        <dbReference type="Proteomes" id="UP000799424"/>
    </source>
</evidence>
<feature type="compositionally biased region" description="Low complexity" evidence="1">
    <location>
        <begin position="17"/>
        <end position="32"/>
    </location>
</feature>
<evidence type="ECO:0000256" key="1">
    <source>
        <dbReference type="SAM" id="MobiDB-lite"/>
    </source>
</evidence>
<keyword evidence="3" id="KW-1185">Reference proteome</keyword>
<reference evidence="2" key="1">
    <citation type="journal article" date="2020" name="Stud. Mycol.">
        <title>101 Dothideomycetes genomes: a test case for predicting lifestyles and emergence of pathogens.</title>
        <authorList>
            <person name="Haridas S."/>
            <person name="Albert R."/>
            <person name="Binder M."/>
            <person name="Bloem J."/>
            <person name="Labutti K."/>
            <person name="Salamov A."/>
            <person name="Andreopoulos B."/>
            <person name="Baker S."/>
            <person name="Barry K."/>
            <person name="Bills G."/>
            <person name="Bluhm B."/>
            <person name="Cannon C."/>
            <person name="Castanera R."/>
            <person name="Culley D."/>
            <person name="Daum C."/>
            <person name="Ezra D."/>
            <person name="Gonzalez J."/>
            <person name="Henrissat B."/>
            <person name="Kuo A."/>
            <person name="Liang C."/>
            <person name="Lipzen A."/>
            <person name="Lutzoni F."/>
            <person name="Magnuson J."/>
            <person name="Mondo S."/>
            <person name="Nolan M."/>
            <person name="Ohm R."/>
            <person name="Pangilinan J."/>
            <person name="Park H.-J."/>
            <person name="Ramirez L."/>
            <person name="Alfaro M."/>
            <person name="Sun H."/>
            <person name="Tritt A."/>
            <person name="Yoshinaga Y."/>
            <person name="Zwiers L.-H."/>
            <person name="Turgeon B."/>
            <person name="Goodwin S."/>
            <person name="Spatafora J."/>
            <person name="Crous P."/>
            <person name="Grigoriev I."/>
        </authorList>
    </citation>
    <scope>NUCLEOTIDE SEQUENCE</scope>
    <source>
        <strain evidence="2">CBS 113818</strain>
    </source>
</reference>
<proteinExistence type="predicted"/>
<dbReference type="Proteomes" id="UP000799424">
    <property type="component" value="Unassembled WGS sequence"/>
</dbReference>
<feature type="region of interest" description="Disordered" evidence="1">
    <location>
        <begin position="176"/>
        <end position="206"/>
    </location>
</feature>
<feature type="region of interest" description="Disordered" evidence="1">
    <location>
        <begin position="1"/>
        <end position="40"/>
    </location>
</feature>
<organism evidence="2 3">
    <name type="scientific">Ophiobolus disseminans</name>
    <dbReference type="NCBI Taxonomy" id="1469910"/>
    <lineage>
        <taxon>Eukaryota</taxon>
        <taxon>Fungi</taxon>
        <taxon>Dikarya</taxon>
        <taxon>Ascomycota</taxon>
        <taxon>Pezizomycotina</taxon>
        <taxon>Dothideomycetes</taxon>
        <taxon>Pleosporomycetidae</taxon>
        <taxon>Pleosporales</taxon>
        <taxon>Pleosporineae</taxon>
        <taxon>Phaeosphaeriaceae</taxon>
        <taxon>Ophiobolus</taxon>
    </lineage>
</organism>
<feature type="compositionally biased region" description="Basic and acidic residues" evidence="1">
    <location>
        <begin position="145"/>
        <end position="156"/>
    </location>
</feature>
<accession>A0A6A7A3J8</accession>
<protein>
    <submittedName>
        <fullName evidence="2">Uncharacterized protein</fullName>
    </submittedName>
</protein>
<sequence length="206" mass="23475">MQPATYSKHHPTLPSIPSQSTTPVPVNSSSSPWNPPTPVASLRRQFRLFTEEENARRAYRGEQPFCSPDGRERAFAKLMRLSRGEEPIHWTIDTRPDRYDEIEEQAIQEAQWYEVFKNRADEEGSASGKNEEAEDADTVMVDAATDEKKGDERKDSLQVGGAGGWRRLVGRVVGLNVHDEQKEEEKRGDHGSMAERFEDVDMEMKR</sequence>
<feature type="compositionally biased region" description="Basic and acidic residues" evidence="1">
    <location>
        <begin position="177"/>
        <end position="206"/>
    </location>
</feature>